<dbReference type="InParanoid" id="L8FWG3"/>
<dbReference type="AlphaFoldDB" id="L8FWG3"/>
<feature type="region of interest" description="Disordered" evidence="1">
    <location>
        <begin position="355"/>
        <end position="392"/>
    </location>
</feature>
<dbReference type="VEuPathDB" id="FungiDB:GMDG_01660"/>
<dbReference type="EMBL" id="GL573189">
    <property type="protein sequence ID" value="ELR05222.1"/>
    <property type="molecule type" value="Genomic_DNA"/>
</dbReference>
<name>L8FWG3_PSED2</name>
<keyword evidence="3" id="KW-1185">Reference proteome</keyword>
<feature type="region of interest" description="Disordered" evidence="1">
    <location>
        <begin position="1"/>
        <end position="26"/>
    </location>
</feature>
<dbReference type="STRING" id="658429.L8FWG3"/>
<feature type="compositionally biased region" description="Polar residues" evidence="1">
    <location>
        <begin position="14"/>
        <end position="24"/>
    </location>
</feature>
<protein>
    <submittedName>
        <fullName evidence="2">Uncharacterized protein</fullName>
    </submittedName>
</protein>
<dbReference type="Proteomes" id="UP000011064">
    <property type="component" value="Unassembled WGS sequence"/>
</dbReference>
<reference evidence="3" key="1">
    <citation type="submission" date="2010-09" db="EMBL/GenBank/DDBJ databases">
        <title>The genome sequence of Geomyces destructans 20631-21.</title>
        <authorList>
            <consortium name="The Broad Institute Genome Sequencing Platform"/>
            <person name="Cuomo C.A."/>
            <person name="Blehert D.S."/>
            <person name="Lorch J.M."/>
            <person name="Young S.K."/>
            <person name="Zeng Q."/>
            <person name="Gargeya S."/>
            <person name="Fitzgerald M."/>
            <person name="Haas B."/>
            <person name="Abouelleil A."/>
            <person name="Alvarado L."/>
            <person name="Arachchi H.M."/>
            <person name="Berlin A."/>
            <person name="Brown A."/>
            <person name="Chapman S.B."/>
            <person name="Chen Z."/>
            <person name="Dunbar C."/>
            <person name="Freedman E."/>
            <person name="Gearin G."/>
            <person name="Gellesch M."/>
            <person name="Goldberg J."/>
            <person name="Griggs A."/>
            <person name="Gujja S."/>
            <person name="Heiman D."/>
            <person name="Howarth C."/>
            <person name="Larson L."/>
            <person name="Lui A."/>
            <person name="MacDonald P.J.P."/>
            <person name="Montmayeur A."/>
            <person name="Murphy C."/>
            <person name="Neiman D."/>
            <person name="Pearson M."/>
            <person name="Priest M."/>
            <person name="Roberts A."/>
            <person name="Saif S."/>
            <person name="Shea T."/>
            <person name="Shenoy N."/>
            <person name="Sisk P."/>
            <person name="Stolte C."/>
            <person name="Sykes S."/>
            <person name="Wortman J."/>
            <person name="Nusbaum C."/>
            <person name="Birren B."/>
        </authorList>
    </citation>
    <scope>NUCLEOTIDE SEQUENCE [LARGE SCALE GENOMIC DNA]</scope>
    <source>
        <strain evidence="3">ATCC MYA-4855 / 20631-21</strain>
    </source>
</reference>
<gene>
    <name evidence="2" type="ORF">GMDG_01660</name>
</gene>
<evidence type="ECO:0000313" key="2">
    <source>
        <dbReference type="EMBL" id="ELR05222.1"/>
    </source>
</evidence>
<evidence type="ECO:0000313" key="3">
    <source>
        <dbReference type="Proteomes" id="UP000011064"/>
    </source>
</evidence>
<dbReference type="HOGENOM" id="CLU_038955_1_0_1"/>
<evidence type="ECO:0000256" key="1">
    <source>
        <dbReference type="SAM" id="MobiDB-lite"/>
    </source>
</evidence>
<organism evidence="2 3">
    <name type="scientific">Pseudogymnoascus destructans (strain ATCC MYA-4855 / 20631-21)</name>
    <name type="common">Bat white-nose syndrome fungus</name>
    <name type="synonym">Geomyces destructans</name>
    <dbReference type="NCBI Taxonomy" id="658429"/>
    <lineage>
        <taxon>Eukaryota</taxon>
        <taxon>Fungi</taxon>
        <taxon>Dikarya</taxon>
        <taxon>Ascomycota</taxon>
        <taxon>Pezizomycotina</taxon>
        <taxon>Leotiomycetes</taxon>
        <taxon>Thelebolales</taxon>
        <taxon>Thelebolaceae</taxon>
        <taxon>Pseudogymnoascus</taxon>
    </lineage>
</organism>
<dbReference type="OrthoDB" id="4776522at2759"/>
<proteinExistence type="predicted"/>
<sequence>MPPNELQIKPETPAANNSPAQTASRSREMMCTHITMVRMYSVDMRCSLCLHPGSFGWVYRCSQDRELMIENDYNEKGVNGLDNLFDSFTVPAEPKRRSAAARARPVSFLEEMGPGQLQTYSPQQLSILLDQRTHILDVAKRHSRDLEIYRHREQSVLNPYSILGDASDETKLWVPKPNEECQFKVCHRCRQACMERSFLSLDAIANNEIPMTAVSGFGFNILGKRPVVPRKCAINYGLRPDPRPQMVFRPVSKGKALGINIAKTPPEQLPEQVSTQLSPFDDEPGADTTFGQSSNAYDSSAMARSLNLESDIEITPIEPDERYALRRVLHVNMMLATETAKADAAEGSSLLSHIRAADTPPNSPRLRAAKMDDKHGKRPAVLHGRSDKSLHTNTELRHKFNLDDVEGEPEDDITYILHKRRFYLAADAPSDSESEEDGKPTSEFATAVGTGR</sequence>
<feature type="region of interest" description="Disordered" evidence="1">
    <location>
        <begin position="427"/>
        <end position="452"/>
    </location>
</feature>
<accession>L8FWG3</accession>